<dbReference type="GO" id="GO:0050313">
    <property type="term" value="F:sulfur dioxygenase activity"/>
    <property type="evidence" value="ECO:0007669"/>
    <property type="project" value="InterPro"/>
</dbReference>
<keyword evidence="4" id="KW-1185">Reference proteome</keyword>
<dbReference type="FunFam" id="3.40.250.10:FF:000049">
    <property type="entry name" value="Phage shock protein E"/>
    <property type="match status" value="1"/>
</dbReference>
<dbReference type="InterPro" id="IPR001279">
    <property type="entry name" value="Metallo-B-lactamas"/>
</dbReference>
<dbReference type="SUPFAM" id="SSF52821">
    <property type="entry name" value="Rhodanese/Cell cycle control phosphatase"/>
    <property type="match status" value="2"/>
</dbReference>
<keyword evidence="1" id="KW-0479">Metal-binding</keyword>
<dbReference type="GO" id="GO:0006749">
    <property type="term" value="P:glutathione metabolic process"/>
    <property type="evidence" value="ECO:0007669"/>
    <property type="project" value="InterPro"/>
</dbReference>
<dbReference type="GO" id="GO:0046872">
    <property type="term" value="F:metal ion binding"/>
    <property type="evidence" value="ECO:0007669"/>
    <property type="project" value="UniProtKB-KW"/>
</dbReference>
<dbReference type="Proteomes" id="UP000320421">
    <property type="component" value="Chromosome"/>
</dbReference>
<reference evidence="3 4" key="1">
    <citation type="submission" date="2019-02" db="EMBL/GenBank/DDBJ databases">
        <title>Deep-cultivation of Planctomycetes and their phenomic and genomic characterization uncovers novel biology.</title>
        <authorList>
            <person name="Wiegand S."/>
            <person name="Jogler M."/>
            <person name="Boedeker C."/>
            <person name="Pinto D."/>
            <person name="Vollmers J."/>
            <person name="Rivas-Marin E."/>
            <person name="Kohn T."/>
            <person name="Peeters S.H."/>
            <person name="Heuer A."/>
            <person name="Rast P."/>
            <person name="Oberbeckmann S."/>
            <person name="Bunk B."/>
            <person name="Jeske O."/>
            <person name="Meyerdierks A."/>
            <person name="Storesund J.E."/>
            <person name="Kallscheuer N."/>
            <person name="Luecker S."/>
            <person name="Lage O.M."/>
            <person name="Pohl T."/>
            <person name="Merkel B.J."/>
            <person name="Hornburger P."/>
            <person name="Mueller R.-W."/>
            <person name="Bruemmer F."/>
            <person name="Labrenz M."/>
            <person name="Spormann A.M."/>
            <person name="Op den Camp H."/>
            <person name="Overmann J."/>
            <person name="Amann R."/>
            <person name="Jetten M.S.M."/>
            <person name="Mascher T."/>
            <person name="Medema M.H."/>
            <person name="Devos D.P."/>
            <person name="Kaster A.-K."/>
            <person name="Ovreas L."/>
            <person name="Rohde M."/>
            <person name="Galperin M.Y."/>
            <person name="Jogler C."/>
        </authorList>
    </citation>
    <scope>NUCLEOTIDE SEQUENCE [LARGE SCALE GENOMIC DNA]</scope>
    <source>
        <strain evidence="3 4">HG66A1</strain>
    </source>
</reference>
<dbReference type="FunFam" id="3.60.15.10:FF:000030">
    <property type="entry name" value="Metallo-beta-lactamase family protein"/>
    <property type="match status" value="1"/>
</dbReference>
<dbReference type="CDD" id="cd07724">
    <property type="entry name" value="POD-like_MBL-fold"/>
    <property type="match status" value="1"/>
</dbReference>
<evidence type="ECO:0000313" key="4">
    <source>
        <dbReference type="Proteomes" id="UP000320421"/>
    </source>
</evidence>
<dbReference type="PANTHER" id="PTHR43084">
    <property type="entry name" value="PERSULFIDE DIOXYGENASE ETHE1"/>
    <property type="match status" value="1"/>
</dbReference>
<dbReference type="InterPro" id="IPR044528">
    <property type="entry name" value="POD-like_MBL-fold"/>
</dbReference>
<feature type="domain" description="Rhodanese" evidence="2">
    <location>
        <begin position="278"/>
        <end position="359"/>
    </location>
</feature>
<accession>A0A517PPL5</accession>
<dbReference type="SMART" id="SM00450">
    <property type="entry name" value="RHOD"/>
    <property type="match status" value="2"/>
</dbReference>
<protein>
    <submittedName>
        <fullName evidence="3">Beta-lactamase hydrolase-like protein</fullName>
        <ecNumber evidence="3">3.-.-.-</ecNumber>
    </submittedName>
</protein>
<gene>
    <name evidence="3" type="primary">blh_1</name>
    <name evidence="3" type="ORF">HG66A1_31140</name>
</gene>
<dbReference type="OrthoDB" id="9784009at2"/>
<dbReference type="RefSeq" id="WP_145185459.1">
    <property type="nucleotide sequence ID" value="NZ_CP036266.1"/>
</dbReference>
<evidence type="ECO:0000256" key="1">
    <source>
        <dbReference type="ARBA" id="ARBA00022723"/>
    </source>
</evidence>
<dbReference type="Pfam" id="PF00753">
    <property type="entry name" value="Lactamase_B"/>
    <property type="match status" value="1"/>
</dbReference>
<dbReference type="PANTHER" id="PTHR43084:SF1">
    <property type="entry name" value="PERSULFIDE DIOXYGENASE ETHE1, MITOCHONDRIAL"/>
    <property type="match status" value="1"/>
</dbReference>
<proteinExistence type="predicted"/>
<dbReference type="InterPro" id="IPR036866">
    <property type="entry name" value="RibonucZ/Hydroxyglut_hydro"/>
</dbReference>
<evidence type="ECO:0000313" key="3">
    <source>
        <dbReference type="EMBL" id="QDT21315.1"/>
    </source>
</evidence>
<name>A0A517PPL5_9PLAN</name>
<sequence>MLLKYFYDQKLAHASYLVGCQKTKEAVVVDPGRDIEQYLEMAQREGVKLTGVAETHIHADYVSGVRELAERVGAKLYVSDAGPAEWKYEFADQYEAQLLKEGDTFQVGNIRFDVLHTPGHTPESISFLLTDQGGGANEPMGIFTGDFVFVGSIGRPDLLEAAAGVQGSAEVGARQLYHSAQRFKELPDYLQVWPAHGAGSACGKGLGAIPSSTVGYEKRFNPALQYADETEFVNYILSDQPEAPRYFAVMKRVNKEGPLVLGKVTLPKPLPALQESLVSSSATVIDLSPSNEFATAHVPGTINIPLSMLAAWAGWLVDYDQPVYLIADAADLPEAYRVLHKIGIDRVSGWFERSGEIQSGRATEHYPVKTPAELASQIESGAVTLFDVRADSEWSQGHVPQAEHRFLGHFPDMISTLECHQPVVVQCRSGARSAIAASLLQAAGIDVTNLAGGYQAWETAGLPTTGNSGPISCSTSSAAACSLEKKS</sequence>
<organism evidence="3 4">
    <name type="scientific">Gimesia chilikensis</name>
    <dbReference type="NCBI Taxonomy" id="2605989"/>
    <lineage>
        <taxon>Bacteria</taxon>
        <taxon>Pseudomonadati</taxon>
        <taxon>Planctomycetota</taxon>
        <taxon>Planctomycetia</taxon>
        <taxon>Planctomycetales</taxon>
        <taxon>Planctomycetaceae</taxon>
        <taxon>Gimesia</taxon>
    </lineage>
</organism>
<dbReference type="GO" id="GO:0070813">
    <property type="term" value="P:hydrogen sulfide metabolic process"/>
    <property type="evidence" value="ECO:0007669"/>
    <property type="project" value="TreeGrafter"/>
</dbReference>
<dbReference type="SUPFAM" id="SSF56281">
    <property type="entry name" value="Metallo-hydrolase/oxidoreductase"/>
    <property type="match status" value="1"/>
</dbReference>
<dbReference type="PROSITE" id="PS50206">
    <property type="entry name" value="RHODANESE_3"/>
    <property type="match status" value="2"/>
</dbReference>
<evidence type="ECO:0000259" key="2">
    <source>
        <dbReference type="PROSITE" id="PS50206"/>
    </source>
</evidence>
<dbReference type="GO" id="GO:0016787">
    <property type="term" value="F:hydrolase activity"/>
    <property type="evidence" value="ECO:0007669"/>
    <property type="project" value="UniProtKB-KW"/>
</dbReference>
<dbReference type="EC" id="3.-.-.-" evidence="3"/>
<dbReference type="AlphaFoldDB" id="A0A517PPL5"/>
<dbReference type="Pfam" id="PF00581">
    <property type="entry name" value="Rhodanese"/>
    <property type="match status" value="1"/>
</dbReference>
<dbReference type="Gene3D" id="3.60.15.10">
    <property type="entry name" value="Ribonuclease Z/Hydroxyacylglutathione hydrolase-like"/>
    <property type="match status" value="1"/>
</dbReference>
<dbReference type="Gene3D" id="3.40.250.10">
    <property type="entry name" value="Rhodanese-like domain"/>
    <property type="match status" value="2"/>
</dbReference>
<dbReference type="InterPro" id="IPR051682">
    <property type="entry name" value="Mito_Persulfide_Diox"/>
</dbReference>
<dbReference type="SMART" id="SM00849">
    <property type="entry name" value="Lactamase_B"/>
    <property type="match status" value="1"/>
</dbReference>
<dbReference type="InterPro" id="IPR036873">
    <property type="entry name" value="Rhodanese-like_dom_sf"/>
</dbReference>
<feature type="domain" description="Rhodanese" evidence="2">
    <location>
        <begin position="379"/>
        <end position="466"/>
    </location>
</feature>
<dbReference type="EMBL" id="CP036266">
    <property type="protein sequence ID" value="QDT21315.1"/>
    <property type="molecule type" value="Genomic_DNA"/>
</dbReference>
<keyword evidence="3" id="KW-0378">Hydrolase</keyword>
<dbReference type="InterPro" id="IPR001763">
    <property type="entry name" value="Rhodanese-like_dom"/>
</dbReference>
<dbReference type="CDD" id="cd00158">
    <property type="entry name" value="RHOD"/>
    <property type="match status" value="1"/>
</dbReference>